<gene>
    <name evidence="2" type="ORF">AVEN_107955_1</name>
</gene>
<protein>
    <submittedName>
        <fullName evidence="2">Uncharacterized protein</fullName>
    </submittedName>
</protein>
<name>A0A4Y2JIU6_ARAVE</name>
<feature type="region of interest" description="Disordered" evidence="1">
    <location>
        <begin position="34"/>
        <end position="99"/>
    </location>
</feature>
<accession>A0A4Y2JIU6</accession>
<evidence type="ECO:0000256" key="1">
    <source>
        <dbReference type="SAM" id="MobiDB-lite"/>
    </source>
</evidence>
<keyword evidence="3" id="KW-1185">Reference proteome</keyword>
<evidence type="ECO:0000313" key="2">
    <source>
        <dbReference type="EMBL" id="GBM89854.1"/>
    </source>
</evidence>
<comment type="caution">
    <text evidence="2">The sequence shown here is derived from an EMBL/GenBank/DDBJ whole genome shotgun (WGS) entry which is preliminary data.</text>
</comment>
<dbReference type="EMBL" id="BGPR01003579">
    <property type="protein sequence ID" value="GBM89854.1"/>
    <property type="molecule type" value="Genomic_DNA"/>
</dbReference>
<dbReference type="AlphaFoldDB" id="A0A4Y2JIU6"/>
<sequence length="99" mass="10897">MTAASYNIQSVQLYASPVSKQREGHFGTGLVILNHSQRPKTTPEPPPTFKTLKPHQRGTSKLTDSVPTHAADPLWNRVPNKETSGPEVADLPPDYRGPR</sequence>
<proteinExistence type="predicted"/>
<dbReference type="Proteomes" id="UP000499080">
    <property type="component" value="Unassembled WGS sequence"/>
</dbReference>
<reference evidence="2 3" key="1">
    <citation type="journal article" date="2019" name="Sci. Rep.">
        <title>Orb-weaving spider Araneus ventricosus genome elucidates the spidroin gene catalogue.</title>
        <authorList>
            <person name="Kono N."/>
            <person name="Nakamura H."/>
            <person name="Ohtoshi R."/>
            <person name="Moran D.A.P."/>
            <person name="Shinohara A."/>
            <person name="Yoshida Y."/>
            <person name="Fujiwara M."/>
            <person name="Mori M."/>
            <person name="Tomita M."/>
            <person name="Arakawa K."/>
        </authorList>
    </citation>
    <scope>NUCLEOTIDE SEQUENCE [LARGE SCALE GENOMIC DNA]</scope>
</reference>
<evidence type="ECO:0000313" key="3">
    <source>
        <dbReference type="Proteomes" id="UP000499080"/>
    </source>
</evidence>
<organism evidence="2 3">
    <name type="scientific">Araneus ventricosus</name>
    <name type="common">Orbweaver spider</name>
    <name type="synonym">Epeira ventricosa</name>
    <dbReference type="NCBI Taxonomy" id="182803"/>
    <lineage>
        <taxon>Eukaryota</taxon>
        <taxon>Metazoa</taxon>
        <taxon>Ecdysozoa</taxon>
        <taxon>Arthropoda</taxon>
        <taxon>Chelicerata</taxon>
        <taxon>Arachnida</taxon>
        <taxon>Araneae</taxon>
        <taxon>Araneomorphae</taxon>
        <taxon>Entelegynae</taxon>
        <taxon>Araneoidea</taxon>
        <taxon>Araneidae</taxon>
        <taxon>Araneus</taxon>
    </lineage>
</organism>